<evidence type="ECO:0000256" key="2">
    <source>
        <dbReference type="ARBA" id="ARBA00022448"/>
    </source>
</evidence>
<dbReference type="GO" id="GO:0030288">
    <property type="term" value="C:outer membrane-bounded periplasmic space"/>
    <property type="evidence" value="ECO:0007669"/>
    <property type="project" value="InterPro"/>
</dbReference>
<dbReference type="AlphaFoldDB" id="A0A248TMZ3"/>
<evidence type="ECO:0000313" key="6">
    <source>
        <dbReference type="EMBL" id="ASV69608.1"/>
    </source>
</evidence>
<sequence>MLRVKSIFVLCLLIIVGTLLSGCQSHPTHADATQVNGVQAMTIKISHVVAENTPKHKGALKMKEVIEEQSNRKIRVEIFPNSSLFGDKDEYQNLIANNVQFIMPEMTKLVGSEVGFNIPGMPFLFENDEAAENFWDGPKGKEVLARLQKDKVLGLTMWPNGAKHVTNNNHTISSPSDFAGLKVRTTGGQLLEELYKSLGAGSSSIPFGELYTALQQGTVDGQDNPYSNIESKKFAEVQEYLTIIGMNRVDYALLTNTTFWDGLNDESKRIVQAGIDAGTEIARDSAEKLNDEAYVKIQNESDIEINELTDEEIEAFKEHLQPVYDKWKEIIGEDIIEDAEKR</sequence>
<feature type="signal peptide" evidence="5">
    <location>
        <begin position="1"/>
        <end position="30"/>
    </location>
</feature>
<evidence type="ECO:0000256" key="3">
    <source>
        <dbReference type="ARBA" id="ARBA00022729"/>
    </source>
</evidence>
<dbReference type="RefSeq" id="WP_095373172.1">
    <property type="nucleotide sequence ID" value="NZ_CP022983.1"/>
</dbReference>
<feature type="chain" id="PRO_5012422233" evidence="5">
    <location>
        <begin position="31"/>
        <end position="342"/>
    </location>
</feature>
<dbReference type="InterPro" id="IPR004682">
    <property type="entry name" value="TRAP_DctP"/>
</dbReference>
<feature type="binding site" evidence="4">
    <location>
        <position position="184"/>
    </location>
    <ligand>
        <name>N-acetyl-beta-neuraminate</name>
        <dbReference type="ChEBI" id="CHEBI:58705"/>
    </ligand>
</feature>
<keyword evidence="3 5" id="KW-0732">Signal</keyword>
<feature type="binding site" evidence="4">
    <location>
        <position position="224"/>
    </location>
    <ligand>
        <name>N-acetyl-beta-neuraminate</name>
        <dbReference type="ChEBI" id="CHEBI:58705"/>
    </ligand>
</feature>
<dbReference type="NCBIfam" id="NF037995">
    <property type="entry name" value="TRAP_S1"/>
    <property type="match status" value="1"/>
</dbReference>
<comment type="similarity">
    <text evidence="1">Belongs to the bacterial solute-binding protein 7 family.</text>
</comment>
<dbReference type="OrthoDB" id="9776801at2"/>
<dbReference type="PANTHER" id="PTHR33376">
    <property type="match status" value="1"/>
</dbReference>
<dbReference type="GO" id="GO:0055085">
    <property type="term" value="P:transmembrane transport"/>
    <property type="evidence" value="ECO:0007669"/>
    <property type="project" value="InterPro"/>
</dbReference>
<dbReference type="EMBL" id="CP022983">
    <property type="protein sequence ID" value="ASV69608.1"/>
    <property type="molecule type" value="Genomic_DNA"/>
</dbReference>
<dbReference type="Proteomes" id="UP000215137">
    <property type="component" value="Chromosome"/>
</dbReference>
<evidence type="ECO:0000256" key="1">
    <source>
        <dbReference type="ARBA" id="ARBA00009023"/>
    </source>
</evidence>
<name>A0A248TMZ3_9BACI</name>
<reference evidence="6 7" key="1">
    <citation type="submission" date="2017-08" db="EMBL/GenBank/DDBJ databases">
        <title>Complete Genome Sequence of Bacillus kochii Oregon-R-modENCODE STRAIN BDGP4, isolated from Drosophila melanogaster gut.</title>
        <authorList>
            <person name="Wan K.H."/>
            <person name="Yu C."/>
            <person name="Park S."/>
            <person name="Hammonds A.S."/>
            <person name="Booth B.W."/>
            <person name="Celniker S.E."/>
        </authorList>
    </citation>
    <scope>NUCLEOTIDE SEQUENCE [LARGE SCALE GENOMIC DNA]</scope>
    <source>
        <strain evidence="6 7">BDGP4</strain>
    </source>
</reference>
<evidence type="ECO:0000256" key="5">
    <source>
        <dbReference type="SAM" id="SignalP"/>
    </source>
</evidence>
<dbReference type="Gene3D" id="3.40.190.170">
    <property type="entry name" value="Bacterial extracellular solute-binding protein, family 7"/>
    <property type="match status" value="1"/>
</dbReference>
<dbReference type="PANTHER" id="PTHR33376:SF7">
    <property type="entry name" value="C4-DICARBOXYLATE-BINDING PROTEIN DCTB"/>
    <property type="match status" value="1"/>
</dbReference>
<organism evidence="6 7">
    <name type="scientific">Cytobacillus kochii</name>
    <dbReference type="NCBI Taxonomy" id="859143"/>
    <lineage>
        <taxon>Bacteria</taxon>
        <taxon>Bacillati</taxon>
        <taxon>Bacillota</taxon>
        <taxon>Bacilli</taxon>
        <taxon>Bacillales</taxon>
        <taxon>Bacillaceae</taxon>
        <taxon>Cytobacillus</taxon>
    </lineage>
</organism>
<keyword evidence="7" id="KW-1185">Reference proteome</keyword>
<dbReference type="PROSITE" id="PS51257">
    <property type="entry name" value="PROKAR_LIPOPROTEIN"/>
    <property type="match status" value="1"/>
</dbReference>
<evidence type="ECO:0000313" key="7">
    <source>
        <dbReference type="Proteomes" id="UP000215137"/>
    </source>
</evidence>
<dbReference type="InterPro" id="IPR038404">
    <property type="entry name" value="TRAP_DctP_sf"/>
</dbReference>
<proteinExistence type="inferred from homology"/>
<feature type="binding site" evidence="4">
    <location>
        <position position="105"/>
    </location>
    <ligand>
        <name>N-acetyl-beta-neuraminate</name>
        <dbReference type="ChEBI" id="CHEBI:58705"/>
    </ligand>
</feature>
<feature type="binding site" evidence="4">
    <location>
        <position position="163"/>
    </location>
    <ligand>
        <name>N-acetyl-beta-neuraminate</name>
        <dbReference type="ChEBI" id="CHEBI:58705"/>
    </ligand>
</feature>
<evidence type="ECO:0000256" key="4">
    <source>
        <dbReference type="PIRSR" id="PIRSR006470-1"/>
    </source>
</evidence>
<dbReference type="Pfam" id="PF03480">
    <property type="entry name" value="DctP"/>
    <property type="match status" value="1"/>
</dbReference>
<keyword evidence="2" id="KW-0813">Transport</keyword>
<gene>
    <name evidence="6" type="ORF">CKF48_21235</name>
</gene>
<protein>
    <submittedName>
        <fullName evidence="6">C4-dicarboxylate ABC transporter</fullName>
    </submittedName>
</protein>
<dbReference type="InterPro" id="IPR018389">
    <property type="entry name" value="DctP_fam"/>
</dbReference>
<dbReference type="NCBIfam" id="TIGR00787">
    <property type="entry name" value="dctP"/>
    <property type="match status" value="1"/>
</dbReference>
<dbReference type="PIRSF" id="PIRSF006470">
    <property type="entry name" value="DctB"/>
    <property type="match status" value="1"/>
</dbReference>
<accession>A0A248TMZ3</accession>
<dbReference type="KEGG" id="bko:CKF48_21235"/>